<dbReference type="PANTHER" id="PTHR33671">
    <property type="entry name" value="N-METHYLTRANSFERASE, PUTATIVE (DUF688)-RELATED"/>
    <property type="match status" value="1"/>
</dbReference>
<dbReference type="RefSeq" id="XP_022947225.1">
    <property type="nucleotide sequence ID" value="XM_023091457.1"/>
</dbReference>
<feature type="region of interest" description="Disordered" evidence="1">
    <location>
        <begin position="307"/>
        <end position="348"/>
    </location>
</feature>
<dbReference type="AlphaFoldDB" id="A0A6J1G698"/>
<proteinExistence type="predicted"/>
<feature type="compositionally biased region" description="Low complexity" evidence="1">
    <location>
        <begin position="430"/>
        <end position="445"/>
    </location>
</feature>
<feature type="region of interest" description="Disordered" evidence="1">
    <location>
        <begin position="242"/>
        <end position="266"/>
    </location>
</feature>
<reference evidence="3 4" key="1">
    <citation type="submission" date="2025-04" db="UniProtKB">
        <authorList>
            <consortium name="RefSeq"/>
        </authorList>
    </citation>
    <scope>IDENTIFICATION</scope>
    <source>
        <tissue evidence="3 4">Young leaves</tissue>
    </source>
</reference>
<dbReference type="RefSeq" id="XP_022947226.1">
    <property type="nucleotide sequence ID" value="XM_023091458.1"/>
</dbReference>
<feature type="region of interest" description="Disordered" evidence="1">
    <location>
        <begin position="85"/>
        <end position="106"/>
    </location>
</feature>
<evidence type="ECO:0000313" key="4">
    <source>
        <dbReference type="RefSeq" id="XP_022947226.1"/>
    </source>
</evidence>
<dbReference type="Proteomes" id="UP000504609">
    <property type="component" value="Unplaced"/>
</dbReference>
<organism evidence="2 3">
    <name type="scientific">Cucurbita moschata</name>
    <name type="common">Winter crookneck squash</name>
    <name type="synonym">Cucurbita pepo var. moschata</name>
    <dbReference type="NCBI Taxonomy" id="3662"/>
    <lineage>
        <taxon>Eukaryota</taxon>
        <taxon>Viridiplantae</taxon>
        <taxon>Streptophyta</taxon>
        <taxon>Embryophyta</taxon>
        <taxon>Tracheophyta</taxon>
        <taxon>Spermatophyta</taxon>
        <taxon>Magnoliopsida</taxon>
        <taxon>eudicotyledons</taxon>
        <taxon>Gunneridae</taxon>
        <taxon>Pentapetalae</taxon>
        <taxon>rosids</taxon>
        <taxon>fabids</taxon>
        <taxon>Cucurbitales</taxon>
        <taxon>Cucurbitaceae</taxon>
        <taxon>Cucurbiteae</taxon>
        <taxon>Cucurbita</taxon>
    </lineage>
</organism>
<accession>A0A6J1G698</accession>
<dbReference type="InterPro" id="IPR007789">
    <property type="entry name" value="DUF688"/>
</dbReference>
<feature type="compositionally biased region" description="Polar residues" evidence="1">
    <location>
        <begin position="157"/>
        <end position="168"/>
    </location>
</feature>
<evidence type="ECO:0000313" key="2">
    <source>
        <dbReference type="Proteomes" id="UP000504609"/>
    </source>
</evidence>
<dbReference type="Pfam" id="PF05097">
    <property type="entry name" value="DUF688"/>
    <property type="match status" value="1"/>
</dbReference>
<feature type="compositionally biased region" description="Basic and acidic residues" evidence="1">
    <location>
        <begin position="394"/>
        <end position="415"/>
    </location>
</feature>
<gene>
    <name evidence="3 4" type="primary">LOC111451153</name>
</gene>
<feature type="compositionally biased region" description="Polar residues" evidence="1">
    <location>
        <begin position="91"/>
        <end position="101"/>
    </location>
</feature>
<feature type="region of interest" description="Disordered" evidence="1">
    <location>
        <begin position="382"/>
        <end position="445"/>
    </location>
</feature>
<keyword evidence="2" id="KW-1185">Reference proteome</keyword>
<dbReference type="PANTHER" id="PTHR33671:SF2">
    <property type="entry name" value="N-METHYLTRANSFERASE, PUTATIVE (DUF688)-RELATED"/>
    <property type="match status" value="1"/>
</dbReference>
<evidence type="ECO:0000313" key="3">
    <source>
        <dbReference type="RefSeq" id="XP_022947225.1"/>
    </source>
</evidence>
<feature type="region of interest" description="Disordered" evidence="1">
    <location>
        <begin position="157"/>
        <end position="176"/>
    </location>
</feature>
<sequence length="462" mass="50353">MGSKQLDLNQPFLSVRRVSSIETSSKANELARTDNRWLHLPVYKSELKSGPVSNPGSVPFVWEHSPGKPKDGRESQTIGLIPCSAAPTQPPGTSSDSNHLCSTGGGDDYHSHKSIVRFMSLRETFERDSSFDSDNNGDGDGDKTYLEANDTLSRSKSFSMNCSETGSSGLDGGDVKPSGTFLKDQQTHELMMGRFLPAAKALASETSQVVHHRKKNVQRVQQREARKIVEIDIEHGVNSLPTTLPLNYAPPNTHDEETSKDEDIDLDEPEYSATKARRFLARFCLSGSFGLRHHRVPGMRRQRSAAACGVHLDSSPRHVQPSKVEGETKSLSSTSMESSGSCSSCSDANSNPNATVLGSLHHEKSSQEAISDDSSQDFVSFTSSEASNKVPKGSHVEQNTKGHNHCHEASARGRTDLASARCRKSSVPISSQRELSPPLPRSPSESWLKRTLSTIVLKLDST</sequence>
<dbReference type="GeneID" id="111451153"/>
<dbReference type="KEGG" id="cmos:111451153"/>
<evidence type="ECO:0000256" key="1">
    <source>
        <dbReference type="SAM" id="MobiDB-lite"/>
    </source>
</evidence>
<feature type="compositionally biased region" description="Low complexity" evidence="1">
    <location>
        <begin position="330"/>
        <end position="348"/>
    </location>
</feature>
<protein>
    <submittedName>
        <fullName evidence="3 4">Uncharacterized protein LOC111451153</fullName>
    </submittedName>
</protein>
<name>A0A6J1G698_CUCMO</name>